<evidence type="ECO:0000256" key="6">
    <source>
        <dbReference type="SAM" id="Phobius"/>
    </source>
</evidence>
<feature type="region of interest" description="Disordered" evidence="5">
    <location>
        <begin position="163"/>
        <end position="188"/>
    </location>
</feature>
<proteinExistence type="predicted"/>
<reference evidence="8 9" key="1">
    <citation type="journal article" date="2011" name="Proc. Natl. Acad. Sci. U.S.A.">
        <title>Evolutionary erosion of yeast sex chromosomes by mating-type switching accidents.</title>
        <authorList>
            <person name="Gordon J.L."/>
            <person name="Armisen D."/>
            <person name="Proux-Wera E."/>
            <person name="Oheigeartaigh S.S."/>
            <person name="Byrne K.P."/>
            <person name="Wolfe K.H."/>
        </authorList>
    </citation>
    <scope>NUCLEOTIDE SEQUENCE [LARGE SCALE GENOMIC DNA]</scope>
    <source>
        <strain evidence="9">ATCC MYA-139 / BCRC 22969 / CBS 8797 / CCRC 22969 / KCTC 17520 / NBRC 10181 / NCYC 3082</strain>
    </source>
</reference>
<evidence type="ECO:0000256" key="3">
    <source>
        <dbReference type="ARBA" id="ARBA00022989"/>
    </source>
</evidence>
<feature type="transmembrane region" description="Helical" evidence="6">
    <location>
        <begin position="650"/>
        <end position="675"/>
    </location>
</feature>
<comment type="subcellular location">
    <subcellularLocation>
        <location evidence="1">Membrane</location>
        <topology evidence="1">Multi-pass membrane protein</topology>
    </subcellularLocation>
</comment>
<feature type="transmembrane region" description="Helical" evidence="6">
    <location>
        <begin position="405"/>
        <end position="427"/>
    </location>
</feature>
<organism evidence="8 9">
    <name type="scientific">Huiozyma naganishii (strain ATCC MYA-139 / BCRC 22969 / CBS 8797 / KCTC 17520 / NBRC 10181 / NCYC 3082 / Yp74L-3)</name>
    <name type="common">Yeast</name>
    <name type="synonym">Kazachstania naganishii</name>
    <dbReference type="NCBI Taxonomy" id="1071383"/>
    <lineage>
        <taxon>Eukaryota</taxon>
        <taxon>Fungi</taxon>
        <taxon>Dikarya</taxon>
        <taxon>Ascomycota</taxon>
        <taxon>Saccharomycotina</taxon>
        <taxon>Saccharomycetes</taxon>
        <taxon>Saccharomycetales</taxon>
        <taxon>Saccharomycetaceae</taxon>
        <taxon>Huiozyma</taxon>
    </lineage>
</organism>
<accession>J7RTT1</accession>
<feature type="transmembrane region" description="Helical" evidence="6">
    <location>
        <begin position="596"/>
        <end position="629"/>
    </location>
</feature>
<feature type="transmembrane region" description="Helical" evidence="6">
    <location>
        <begin position="482"/>
        <end position="505"/>
    </location>
</feature>
<name>J7RTT1_HUIN7</name>
<dbReference type="GO" id="GO:0015171">
    <property type="term" value="F:amino acid transmembrane transporter activity"/>
    <property type="evidence" value="ECO:0007669"/>
    <property type="project" value="TreeGrafter"/>
</dbReference>
<feature type="domain" description="Amino acid permease/ SLC12A" evidence="7">
    <location>
        <begin position="267"/>
        <end position="793"/>
    </location>
</feature>
<dbReference type="AlphaFoldDB" id="J7RTT1"/>
<dbReference type="eggNOG" id="KOG1286">
    <property type="taxonomic scope" value="Eukaryota"/>
</dbReference>
<feature type="transmembrane region" description="Helical" evidence="6">
    <location>
        <begin position="526"/>
        <end position="544"/>
    </location>
</feature>
<dbReference type="OMA" id="FIRFYYG"/>
<dbReference type="RefSeq" id="XP_022462418.1">
    <property type="nucleotide sequence ID" value="XM_022609352.1"/>
</dbReference>
<dbReference type="OrthoDB" id="3900342at2759"/>
<protein>
    <recommendedName>
        <fullName evidence="7">Amino acid permease/ SLC12A domain-containing protein</fullName>
    </recommendedName>
</protein>
<dbReference type="HOGENOM" id="CLU_007946_8_6_1"/>
<feature type="transmembrane region" description="Helical" evidence="6">
    <location>
        <begin position="695"/>
        <end position="712"/>
    </location>
</feature>
<dbReference type="InterPro" id="IPR050524">
    <property type="entry name" value="APC_YAT"/>
</dbReference>
<dbReference type="KEGG" id="kng:KNAG_0A05040"/>
<dbReference type="Proteomes" id="UP000006310">
    <property type="component" value="Chromosome 1"/>
</dbReference>
<dbReference type="GeneID" id="34523807"/>
<evidence type="ECO:0000256" key="1">
    <source>
        <dbReference type="ARBA" id="ARBA00004141"/>
    </source>
</evidence>
<gene>
    <name evidence="8" type="primary">KNAG0A05040</name>
    <name evidence="8" type="ordered locus">KNAG_0A05040</name>
</gene>
<keyword evidence="4 6" id="KW-0472">Membrane</keyword>
<feature type="transmembrane region" description="Helical" evidence="6">
    <location>
        <begin position="378"/>
        <end position="398"/>
    </location>
</feature>
<feature type="transmembrane region" description="Helical" evidence="6">
    <location>
        <begin position="339"/>
        <end position="358"/>
    </location>
</feature>
<feature type="compositionally biased region" description="Low complexity" evidence="5">
    <location>
        <begin position="173"/>
        <end position="186"/>
    </location>
</feature>
<dbReference type="Gene3D" id="1.20.1740.10">
    <property type="entry name" value="Amino acid/polyamine transporter I"/>
    <property type="match status" value="1"/>
</dbReference>
<dbReference type="PANTHER" id="PTHR43341">
    <property type="entry name" value="AMINO ACID PERMEASE"/>
    <property type="match status" value="1"/>
</dbReference>
<keyword evidence="9" id="KW-1185">Reference proteome</keyword>
<keyword evidence="2 6" id="KW-0812">Transmembrane</keyword>
<evidence type="ECO:0000256" key="5">
    <source>
        <dbReference type="SAM" id="MobiDB-lite"/>
    </source>
</evidence>
<dbReference type="Pfam" id="PF00324">
    <property type="entry name" value="AA_permease"/>
    <property type="match status" value="1"/>
</dbReference>
<evidence type="ECO:0000256" key="2">
    <source>
        <dbReference type="ARBA" id="ARBA00022692"/>
    </source>
</evidence>
<evidence type="ECO:0000256" key="4">
    <source>
        <dbReference type="ARBA" id="ARBA00023136"/>
    </source>
</evidence>
<sequence>MDLQDHSKDLFPSRATILSGSILLDDDTDEKKSSDLQTTKSSIDTGLITGIINQEKWHNVDEYHDEVRNERFYLSNRYPSRKQSITIEDMLTKDNKTDSYLPTSDFMDYNRKVQREFDLREKIETALKRKDPGTIAIHNDESLENLYIAGNGSKSATKSLPDTSCFLNKHTPNNNSEESQSRSNDSTLSTFSTHIIDHTSYRNLAIDETNPFEQVPYQLRKPTTTAFDYPNVSASGDSYLKRAIRNYFVTRQNGVPYHIQRRLTVRHIQMLSVGPCLSVGLFLTSGRAFSIAGPFGTLLGFCLSGCVILATLLSFTELSTLIPVSSGFSGLASRFVEDAFGFAIGWTYTFSCIIAFPAEAASSTFFLTYYSHPLLNKSVISGFVTLFLSFPIVSNLLQVNYLGEVVFFFGAVKLIVSILIILVMIILNAGHGHRDHHRVGFRFWDSSKSFDNLTYGLFRPTYDLRDEGTGSRNGIGGSTGRFLSVVSVMLISTFAYSGVEMTFLASGEAVNPRKTIPSSIKRTFSSILLIYVLAILTVGINIYSGDPRLLAYLSKPTSNRSEAARNGVGTQWQLDVSCNPRSHISGPLENGYSSPWVLALQSFGMCAFASAFNGLLIVFTATSAISSLYNSSRTLYAMSIQRKAPYIFQLCNRYGVPYVAVLVASSFGVIAYIAVNEQSQNNFSILTNMSSASTSIIWFGMNLSFLRFYYALNRRTDSLSRDDEAYPFRSPFQPYLAFFGLFGCFIFVLFMGYPNFLTHFWSARGFFSAYGGLLICGVCYLGYKIFCTSKIQRLDQLDMDTGRRELDRMKWVENQQYSGGVINRFKQFLRHSFR</sequence>
<dbReference type="InterPro" id="IPR004841">
    <property type="entry name" value="AA-permease/SLC12A_dom"/>
</dbReference>
<dbReference type="PANTHER" id="PTHR43341:SF46">
    <property type="entry name" value="SPS-SENSOR COMPONENT SSY1"/>
    <property type="match status" value="1"/>
</dbReference>
<dbReference type="EMBL" id="HE978314">
    <property type="protein sequence ID" value="CCK68172.1"/>
    <property type="molecule type" value="Genomic_DNA"/>
</dbReference>
<feature type="compositionally biased region" description="Polar residues" evidence="5">
    <location>
        <begin position="163"/>
        <end position="172"/>
    </location>
</feature>
<dbReference type="GO" id="GO:0043200">
    <property type="term" value="P:response to amino acid"/>
    <property type="evidence" value="ECO:0007669"/>
    <property type="project" value="EnsemblFungi"/>
</dbReference>
<reference evidence="9" key="2">
    <citation type="submission" date="2012-08" db="EMBL/GenBank/DDBJ databases">
        <title>Genome sequence of Kazachstania naganishii.</title>
        <authorList>
            <person name="Gordon J.L."/>
            <person name="Armisen D."/>
            <person name="Proux-Wera E."/>
            <person name="OhEigeartaigh S.S."/>
            <person name="Byrne K.P."/>
            <person name="Wolfe K.H."/>
        </authorList>
    </citation>
    <scope>NUCLEOTIDE SEQUENCE [LARGE SCALE GENOMIC DNA]</scope>
    <source>
        <strain evidence="9">ATCC MYA-139 / BCRC 22969 / CBS 8797 / CCRC 22969 / KCTC 17520 / NBRC 10181 / NCYC 3082</strain>
    </source>
</reference>
<feature type="transmembrane region" description="Helical" evidence="6">
    <location>
        <begin position="295"/>
        <end position="318"/>
    </location>
</feature>
<evidence type="ECO:0000313" key="8">
    <source>
        <dbReference type="EMBL" id="CCK68172.1"/>
    </source>
</evidence>
<keyword evidence="3 6" id="KW-1133">Transmembrane helix</keyword>
<evidence type="ECO:0000259" key="7">
    <source>
        <dbReference type="Pfam" id="PF00324"/>
    </source>
</evidence>
<feature type="transmembrane region" description="Helical" evidence="6">
    <location>
        <begin position="765"/>
        <end position="783"/>
    </location>
</feature>
<feature type="transmembrane region" description="Helical" evidence="6">
    <location>
        <begin position="732"/>
        <end position="753"/>
    </location>
</feature>
<dbReference type="GO" id="GO:0005886">
    <property type="term" value="C:plasma membrane"/>
    <property type="evidence" value="ECO:0007669"/>
    <property type="project" value="EnsemblFungi"/>
</dbReference>
<evidence type="ECO:0000313" key="9">
    <source>
        <dbReference type="Proteomes" id="UP000006310"/>
    </source>
</evidence>